<name>A0A2G9GTG0_9LAMI</name>
<feature type="compositionally biased region" description="Basic residues" evidence="2">
    <location>
        <begin position="14"/>
        <end position="23"/>
    </location>
</feature>
<reference evidence="4" key="1">
    <citation type="journal article" date="2018" name="Gigascience">
        <title>Genome assembly of the Pink Ipe (Handroanthus impetiginosus, Bignoniaceae), a highly valued, ecologically keystone Neotropical timber forest tree.</title>
        <authorList>
            <person name="Silva-Junior O.B."/>
            <person name="Grattapaglia D."/>
            <person name="Novaes E."/>
            <person name="Collevatti R.G."/>
        </authorList>
    </citation>
    <scope>NUCLEOTIDE SEQUENCE [LARGE SCALE GENOMIC DNA]</scope>
    <source>
        <strain evidence="4">cv. UFG-1</strain>
    </source>
</reference>
<feature type="coiled-coil region" evidence="1">
    <location>
        <begin position="225"/>
        <end position="283"/>
    </location>
</feature>
<feature type="compositionally biased region" description="Polar residues" evidence="2">
    <location>
        <begin position="389"/>
        <end position="399"/>
    </location>
</feature>
<keyword evidence="1" id="KW-0175">Coiled coil</keyword>
<feature type="compositionally biased region" description="Basic and acidic residues" evidence="2">
    <location>
        <begin position="456"/>
        <end position="465"/>
    </location>
</feature>
<feature type="compositionally biased region" description="Polar residues" evidence="2">
    <location>
        <begin position="406"/>
        <end position="422"/>
    </location>
</feature>
<accession>A0A2G9GTG0</accession>
<evidence type="ECO:0000256" key="1">
    <source>
        <dbReference type="SAM" id="Coils"/>
    </source>
</evidence>
<comment type="caution">
    <text evidence="3">The sequence shown here is derived from an EMBL/GenBank/DDBJ whole genome shotgun (WGS) entry which is preliminary data.</text>
</comment>
<evidence type="ECO:0000313" key="3">
    <source>
        <dbReference type="EMBL" id="PIN08571.1"/>
    </source>
</evidence>
<dbReference type="STRING" id="429701.A0A2G9GTG0"/>
<dbReference type="EMBL" id="NKXS01003765">
    <property type="protein sequence ID" value="PIN08571.1"/>
    <property type="molecule type" value="Genomic_DNA"/>
</dbReference>
<sequence length="557" mass="63291">MVSDEQFTGDRRSLRGRKGRRRWSGSMLAATPSREWKLRGGDLLRGPSGGEEAAVSARKLAASLWRLASTADCSGSLRWQCTVFDRFRFQLCSSMPIHELATEGVTKWDYCNSKTSDDVSCFLSHWKNKKSQEIAIASVVSSRWTEQSKTQKRISEPEDDCPKHKYCMKKFNEEREPSMRTEKEKLRLIFKNLKNDVKRERKICQKIDIANSKLLHNIAEVKLSARKFMKNIEKEKKTRELLEDACDKLANEIKGNKAEMETLRNQQKRIQEEVEEARKMLQIAQVWREERAQMKLVDAKLILQKKYAEIDNLIADLEAFLKNSNATVDVNLLGKAEVLRQVFEPLKMQGVKEFPCILPKSVNESMIFKDSHTNEAEGRIHHRDPKANDATTKSVFSNGLTGGGSTQVEKTPGENENSVNKIRQNKNDKCESQKSESSGISSVKSGSSKPQRTIPRNKDTCKKVPFDGSRMLSNRSLSSTVSMASSQRVSGEGALEGHSTECQWPSSEHRNPHVVRAMKGHIEWPRGIRRNGLAANLLEAKLESQKMLLRNVLKQRS</sequence>
<feature type="region of interest" description="Disordered" evidence="2">
    <location>
        <begin position="1"/>
        <end position="27"/>
    </location>
</feature>
<dbReference type="PANTHER" id="PTHR31071">
    <property type="entry name" value="GB|AAF24581.1"/>
    <property type="match status" value="1"/>
</dbReference>
<protein>
    <submittedName>
        <fullName evidence="3">Uncharacterized protein</fullName>
    </submittedName>
</protein>
<dbReference type="AlphaFoldDB" id="A0A2G9GTG0"/>
<feature type="compositionally biased region" description="Basic and acidic residues" evidence="2">
    <location>
        <begin position="425"/>
        <end position="434"/>
    </location>
</feature>
<feature type="region of interest" description="Disordered" evidence="2">
    <location>
        <begin position="374"/>
        <end position="507"/>
    </location>
</feature>
<dbReference type="InterPro" id="IPR043424">
    <property type="entry name" value="BLT-like"/>
</dbReference>
<feature type="compositionally biased region" description="Low complexity" evidence="2">
    <location>
        <begin position="435"/>
        <end position="449"/>
    </location>
</feature>
<dbReference type="PANTHER" id="PTHR31071:SF2">
    <property type="entry name" value="ACTIN CYTOSKELETON-REGULATORY COMPLEX PAN-LIKE PROTEIN"/>
    <property type="match status" value="1"/>
</dbReference>
<dbReference type="OrthoDB" id="1927957at2759"/>
<evidence type="ECO:0000256" key="2">
    <source>
        <dbReference type="SAM" id="MobiDB-lite"/>
    </source>
</evidence>
<feature type="compositionally biased region" description="Polar residues" evidence="2">
    <location>
        <begin position="471"/>
        <end position="489"/>
    </location>
</feature>
<organism evidence="3 4">
    <name type="scientific">Handroanthus impetiginosus</name>
    <dbReference type="NCBI Taxonomy" id="429701"/>
    <lineage>
        <taxon>Eukaryota</taxon>
        <taxon>Viridiplantae</taxon>
        <taxon>Streptophyta</taxon>
        <taxon>Embryophyta</taxon>
        <taxon>Tracheophyta</taxon>
        <taxon>Spermatophyta</taxon>
        <taxon>Magnoliopsida</taxon>
        <taxon>eudicotyledons</taxon>
        <taxon>Gunneridae</taxon>
        <taxon>Pentapetalae</taxon>
        <taxon>asterids</taxon>
        <taxon>lamiids</taxon>
        <taxon>Lamiales</taxon>
        <taxon>Bignoniaceae</taxon>
        <taxon>Crescentiina</taxon>
        <taxon>Tabebuia alliance</taxon>
        <taxon>Handroanthus</taxon>
    </lineage>
</organism>
<evidence type="ECO:0000313" key="4">
    <source>
        <dbReference type="Proteomes" id="UP000231279"/>
    </source>
</evidence>
<dbReference type="Proteomes" id="UP000231279">
    <property type="component" value="Unassembled WGS sequence"/>
</dbReference>
<keyword evidence="4" id="KW-1185">Reference proteome</keyword>
<gene>
    <name evidence="3" type="ORF">CDL12_18841</name>
</gene>
<proteinExistence type="predicted"/>